<dbReference type="AlphaFoldDB" id="A0A1H0MG69"/>
<protein>
    <submittedName>
        <fullName evidence="1">Uncharacterized protein</fullName>
    </submittedName>
</protein>
<organism evidence="1 2">
    <name type="scientific">Streptococcus equinus</name>
    <name type="common">Streptococcus bovis</name>
    <dbReference type="NCBI Taxonomy" id="1335"/>
    <lineage>
        <taxon>Bacteria</taxon>
        <taxon>Bacillati</taxon>
        <taxon>Bacillota</taxon>
        <taxon>Bacilli</taxon>
        <taxon>Lactobacillales</taxon>
        <taxon>Streptococcaceae</taxon>
        <taxon>Streptococcus</taxon>
    </lineage>
</organism>
<sequence length="145" mass="16561">MNSNNKGSIAFDVLYLVHPKVDESFSRISMKTNSRMVKLFRTSFLQARECSSRDCKRRLLTIASMIKVNQEKISELCHNQSFDQSSKTRLLAILDKIKNLRVICSTTKSIKYKFFFKIIKAVTKLVIELILAVARMPNALAITVA</sequence>
<evidence type="ECO:0000313" key="2">
    <source>
        <dbReference type="Proteomes" id="UP000183816"/>
    </source>
</evidence>
<dbReference type="EMBL" id="FNJK01000002">
    <property type="protein sequence ID" value="SDO79394.1"/>
    <property type="molecule type" value="Genomic_DNA"/>
</dbReference>
<proteinExistence type="predicted"/>
<reference evidence="1 2" key="1">
    <citation type="submission" date="2016-10" db="EMBL/GenBank/DDBJ databases">
        <authorList>
            <person name="de Groot N.N."/>
        </authorList>
    </citation>
    <scope>NUCLEOTIDE SEQUENCE [LARGE SCALE GENOMIC DNA]</scope>
    <source>
        <strain evidence="1 2">Sb04</strain>
    </source>
</reference>
<evidence type="ECO:0000313" key="1">
    <source>
        <dbReference type="EMBL" id="SDO79394.1"/>
    </source>
</evidence>
<dbReference type="Proteomes" id="UP000183816">
    <property type="component" value="Unassembled WGS sequence"/>
</dbReference>
<accession>A0A1H0MG69</accession>
<name>A0A1H0MG69_STREI</name>
<dbReference type="RefSeq" id="WP_074482093.1">
    <property type="nucleotide sequence ID" value="NZ_FNJK01000002.1"/>
</dbReference>
<gene>
    <name evidence="1" type="ORF">SAMN05216347_102332</name>
</gene>